<accession>E0XYM4</accession>
<name>E0XYM4_9CHLR</name>
<dbReference type="AlphaFoldDB" id="E0XYM4"/>
<sequence>MLVRIVETGDDRFPAEVNPFGGPVVAGHVPVACGNNQAVFHCQGGVNGRTVTGGKNLAICEKEVNFRSGAASER</sequence>
<protein>
    <submittedName>
        <fullName evidence="1">Uncharacterized protein</fullName>
    </submittedName>
</protein>
<proteinExistence type="predicted"/>
<evidence type="ECO:0000313" key="1">
    <source>
        <dbReference type="EMBL" id="ADI19515.1"/>
    </source>
</evidence>
<reference evidence="1" key="1">
    <citation type="journal article" date="2011" name="Environ. Microbiol.">
        <title>Time-series analyses of Monterey Bay coastal microbial picoplankton using a 'genome proxy' microarray.</title>
        <authorList>
            <person name="Rich V.I."/>
            <person name="Pham V.D."/>
            <person name="Eppley J."/>
            <person name="Shi Y."/>
            <person name="DeLong E.F."/>
        </authorList>
    </citation>
    <scope>NUCLEOTIDE SEQUENCE</scope>
</reference>
<organism evidence="1">
    <name type="scientific">uncultured Chloroflexi bacterium HF0770_09E03</name>
    <dbReference type="NCBI Taxonomy" id="710738"/>
    <lineage>
        <taxon>Bacteria</taxon>
        <taxon>Bacillati</taxon>
        <taxon>Chloroflexota</taxon>
        <taxon>environmental samples</taxon>
    </lineage>
</organism>
<dbReference type="EMBL" id="GU474924">
    <property type="protein sequence ID" value="ADI19515.1"/>
    <property type="molecule type" value="Genomic_DNA"/>
</dbReference>